<dbReference type="OrthoDB" id="128850at2759"/>
<sequence length="66" mass="7796">MAIPHHTAYCPAHFPILAWVLLGHLPRNAGYVRLDSVKYTEWQVLAYTEARDKIFKRKRRRFTNNG</sequence>
<proteinExistence type="predicted"/>
<evidence type="ECO:0000313" key="1">
    <source>
        <dbReference type="EMBL" id="OWY90671.1"/>
    </source>
</evidence>
<keyword evidence="2" id="KW-1185">Reference proteome</keyword>
<dbReference type="Proteomes" id="UP000198211">
    <property type="component" value="Unassembled WGS sequence"/>
</dbReference>
<accession>A0A225UCJ4</accession>
<comment type="caution">
    <text evidence="1">The sequence shown here is derived from an EMBL/GenBank/DDBJ whole genome shotgun (WGS) entry which is preliminary data.</text>
</comment>
<organism evidence="1 2">
    <name type="scientific">Phytophthora megakarya</name>
    <dbReference type="NCBI Taxonomy" id="4795"/>
    <lineage>
        <taxon>Eukaryota</taxon>
        <taxon>Sar</taxon>
        <taxon>Stramenopiles</taxon>
        <taxon>Oomycota</taxon>
        <taxon>Peronosporomycetes</taxon>
        <taxon>Peronosporales</taxon>
        <taxon>Peronosporaceae</taxon>
        <taxon>Phytophthora</taxon>
    </lineage>
</organism>
<protein>
    <submittedName>
        <fullName evidence="1">Uncharacterized protein</fullName>
    </submittedName>
</protein>
<dbReference type="AlphaFoldDB" id="A0A225UCJ4"/>
<name>A0A225UCJ4_9STRA</name>
<gene>
    <name evidence="1" type="ORF">PHMEG_00041098</name>
</gene>
<reference evidence="2" key="1">
    <citation type="submission" date="2017-03" db="EMBL/GenBank/DDBJ databases">
        <title>Phytopthora megakarya and P. palmivora, two closely related causual agents of cacao black pod achieved similar genome size and gene model numbers by different mechanisms.</title>
        <authorList>
            <person name="Ali S."/>
            <person name="Shao J."/>
            <person name="Larry D.J."/>
            <person name="Kronmiller B."/>
            <person name="Shen D."/>
            <person name="Strem M.D."/>
            <person name="Melnick R.L."/>
            <person name="Guiltinan M.J."/>
            <person name="Tyler B.M."/>
            <person name="Meinhardt L.W."/>
            <person name="Bailey B.A."/>
        </authorList>
    </citation>
    <scope>NUCLEOTIDE SEQUENCE [LARGE SCALE GENOMIC DNA]</scope>
    <source>
        <strain evidence="2">zdho120</strain>
    </source>
</reference>
<evidence type="ECO:0000313" key="2">
    <source>
        <dbReference type="Proteomes" id="UP000198211"/>
    </source>
</evidence>
<dbReference type="EMBL" id="NBNE01022251">
    <property type="protein sequence ID" value="OWY90671.1"/>
    <property type="molecule type" value="Genomic_DNA"/>
</dbReference>